<sequence length="99" mass="10980">MSTFFIYFLIISNLFSSSSRVSPTLFPLVKILSSSFPKHFWHACQTHPFTSIALSSASIYPSTLYFPATTCSPPSECAVLIGIPLVSSYHCKYFRASSL</sequence>
<accession>A0ACB1AB56</accession>
<reference evidence="1" key="1">
    <citation type="submission" date="2023-11" db="EMBL/GenBank/DDBJ databases">
        <authorList>
            <person name="Poullet M."/>
        </authorList>
    </citation>
    <scope>NUCLEOTIDE SEQUENCE</scope>
    <source>
        <strain evidence="1">E1834</strain>
    </source>
</reference>
<gene>
    <name evidence="1" type="ORF">MENTE1834_LOCUS36277</name>
</gene>
<keyword evidence="2" id="KW-1185">Reference proteome</keyword>
<comment type="caution">
    <text evidence="1">The sequence shown here is derived from an EMBL/GenBank/DDBJ whole genome shotgun (WGS) entry which is preliminary data.</text>
</comment>
<proteinExistence type="predicted"/>
<dbReference type="EMBL" id="CAVMJV010000072">
    <property type="protein sequence ID" value="CAK5088625.1"/>
    <property type="molecule type" value="Genomic_DNA"/>
</dbReference>
<dbReference type="Proteomes" id="UP001497535">
    <property type="component" value="Unassembled WGS sequence"/>
</dbReference>
<evidence type="ECO:0000313" key="1">
    <source>
        <dbReference type="EMBL" id="CAK5088625.1"/>
    </source>
</evidence>
<protein>
    <submittedName>
        <fullName evidence="1">Uncharacterized protein</fullName>
    </submittedName>
</protein>
<organism evidence="1 2">
    <name type="scientific">Meloidogyne enterolobii</name>
    <name type="common">Root-knot nematode worm</name>
    <name type="synonym">Meloidogyne mayaguensis</name>
    <dbReference type="NCBI Taxonomy" id="390850"/>
    <lineage>
        <taxon>Eukaryota</taxon>
        <taxon>Metazoa</taxon>
        <taxon>Ecdysozoa</taxon>
        <taxon>Nematoda</taxon>
        <taxon>Chromadorea</taxon>
        <taxon>Rhabditida</taxon>
        <taxon>Tylenchina</taxon>
        <taxon>Tylenchomorpha</taxon>
        <taxon>Tylenchoidea</taxon>
        <taxon>Meloidogynidae</taxon>
        <taxon>Meloidogyninae</taxon>
        <taxon>Meloidogyne</taxon>
    </lineage>
</organism>
<name>A0ACB1AB56_MELEN</name>
<evidence type="ECO:0000313" key="2">
    <source>
        <dbReference type="Proteomes" id="UP001497535"/>
    </source>
</evidence>